<dbReference type="AlphaFoldDB" id="K0SKH3"/>
<reference evidence="1 2" key="1">
    <citation type="journal article" date="2012" name="Genome Biol.">
        <title>Genome and low-iron response of an oceanic diatom adapted to chronic iron limitation.</title>
        <authorList>
            <person name="Lommer M."/>
            <person name="Specht M."/>
            <person name="Roy A.S."/>
            <person name="Kraemer L."/>
            <person name="Andreson R."/>
            <person name="Gutowska M.A."/>
            <person name="Wolf J."/>
            <person name="Bergner S.V."/>
            <person name="Schilhabel M.B."/>
            <person name="Klostermeier U.C."/>
            <person name="Beiko R.G."/>
            <person name="Rosenstiel P."/>
            <person name="Hippler M."/>
            <person name="Laroche J."/>
        </authorList>
    </citation>
    <scope>NUCLEOTIDE SEQUENCE [LARGE SCALE GENOMIC DNA]</scope>
    <source>
        <strain evidence="1 2">CCMP1005</strain>
    </source>
</reference>
<sequence>MCQGTLPALLEPTANLADDDDDDASDVEVVIPHTRPRNWTFRGSAALFLFGPTAENKSRGTVLSFSLYASDPEKDDKKAHGRKAVREDIKKAEKVKRDHDANRGHSDLMEILYQTVAMQSSQRKTSKKESLLFSLNVSADRHVKQMDLASKRAQSTGEWEKYDNLEKELDEVNASIKELNAEIAAPSPVKSPVK</sequence>
<proteinExistence type="predicted"/>
<dbReference type="Proteomes" id="UP000266841">
    <property type="component" value="Unassembled WGS sequence"/>
</dbReference>
<protein>
    <submittedName>
        <fullName evidence="1">Uncharacterized protein</fullName>
    </submittedName>
</protein>
<name>K0SKH3_THAOC</name>
<keyword evidence="2" id="KW-1185">Reference proteome</keyword>
<comment type="caution">
    <text evidence="1">The sequence shown here is derived from an EMBL/GenBank/DDBJ whole genome shotgun (WGS) entry which is preliminary data.</text>
</comment>
<evidence type="ECO:0000313" key="2">
    <source>
        <dbReference type="Proteomes" id="UP000266841"/>
    </source>
</evidence>
<accession>K0SKH3</accession>
<dbReference type="EMBL" id="AGNL01014315">
    <property type="protein sequence ID" value="EJK66763.1"/>
    <property type="molecule type" value="Genomic_DNA"/>
</dbReference>
<evidence type="ECO:0000313" key="1">
    <source>
        <dbReference type="EMBL" id="EJK66763.1"/>
    </source>
</evidence>
<gene>
    <name evidence="1" type="ORF">THAOC_12283</name>
</gene>
<organism evidence="1 2">
    <name type="scientific">Thalassiosira oceanica</name>
    <name type="common">Marine diatom</name>
    <dbReference type="NCBI Taxonomy" id="159749"/>
    <lineage>
        <taxon>Eukaryota</taxon>
        <taxon>Sar</taxon>
        <taxon>Stramenopiles</taxon>
        <taxon>Ochrophyta</taxon>
        <taxon>Bacillariophyta</taxon>
        <taxon>Coscinodiscophyceae</taxon>
        <taxon>Thalassiosirophycidae</taxon>
        <taxon>Thalassiosirales</taxon>
        <taxon>Thalassiosiraceae</taxon>
        <taxon>Thalassiosira</taxon>
    </lineage>
</organism>